<dbReference type="EMBL" id="JALJXV010000003">
    <property type="protein sequence ID" value="MCP1674403.1"/>
    <property type="molecule type" value="Genomic_DNA"/>
</dbReference>
<dbReference type="Gene3D" id="1.10.260.40">
    <property type="entry name" value="lambda repressor-like DNA-binding domains"/>
    <property type="match status" value="1"/>
</dbReference>
<organism evidence="1 2">
    <name type="scientific">Natronocella acetinitrilica</name>
    <dbReference type="NCBI Taxonomy" id="414046"/>
    <lineage>
        <taxon>Bacteria</taxon>
        <taxon>Pseudomonadati</taxon>
        <taxon>Pseudomonadota</taxon>
        <taxon>Gammaproteobacteria</taxon>
        <taxon>Chromatiales</taxon>
        <taxon>Ectothiorhodospiraceae</taxon>
        <taxon>Natronocella</taxon>
    </lineage>
</organism>
<comment type="caution">
    <text evidence="1">The sequence shown here is derived from an EMBL/GenBank/DDBJ whole genome shotgun (WGS) entry which is preliminary data.</text>
</comment>
<gene>
    <name evidence="1" type="ORF">J2T57_001505</name>
</gene>
<accession>A0AAE3KC19</accession>
<dbReference type="InterPro" id="IPR010982">
    <property type="entry name" value="Lambda_DNA-bd_dom_sf"/>
</dbReference>
<protein>
    <submittedName>
        <fullName evidence="1">DNA-binding transcriptional regulator YiaG</fullName>
    </submittedName>
</protein>
<keyword evidence="1" id="KW-0238">DNA-binding</keyword>
<dbReference type="GO" id="GO:0003677">
    <property type="term" value="F:DNA binding"/>
    <property type="evidence" value="ECO:0007669"/>
    <property type="project" value="UniProtKB-KW"/>
</dbReference>
<evidence type="ECO:0000313" key="2">
    <source>
        <dbReference type="Proteomes" id="UP001205843"/>
    </source>
</evidence>
<reference evidence="1" key="1">
    <citation type="submission" date="2022-03" db="EMBL/GenBank/DDBJ databases">
        <title>Genomic Encyclopedia of Type Strains, Phase III (KMG-III): the genomes of soil and plant-associated and newly described type strains.</title>
        <authorList>
            <person name="Whitman W."/>
        </authorList>
    </citation>
    <scope>NUCLEOTIDE SEQUENCE</scope>
    <source>
        <strain evidence="1">ANL 6-2</strain>
    </source>
</reference>
<proteinExistence type="predicted"/>
<name>A0AAE3KC19_9GAMM</name>
<evidence type="ECO:0000313" key="1">
    <source>
        <dbReference type="EMBL" id="MCP1674403.1"/>
    </source>
</evidence>
<dbReference type="RefSeq" id="WP_253476370.1">
    <property type="nucleotide sequence ID" value="NZ_JALJXV010000003.1"/>
</dbReference>
<sequence>MTPEALSQWRQRLKPERGKVASKAQAARALLVPVRTYEDWEAGRRRIPGPVALACSAVLWGLPPFAGQ</sequence>
<dbReference type="AlphaFoldDB" id="A0AAE3KC19"/>
<dbReference type="SUPFAM" id="SSF47413">
    <property type="entry name" value="lambda repressor-like DNA-binding domains"/>
    <property type="match status" value="1"/>
</dbReference>
<dbReference type="Proteomes" id="UP001205843">
    <property type="component" value="Unassembled WGS sequence"/>
</dbReference>
<keyword evidence="2" id="KW-1185">Reference proteome</keyword>